<accession>A0A917EYI1</accession>
<dbReference type="SMART" id="SM00220">
    <property type="entry name" value="S_TKc"/>
    <property type="match status" value="1"/>
</dbReference>
<dbReference type="PROSITE" id="PS00108">
    <property type="entry name" value="PROTEIN_KINASE_ST"/>
    <property type="match status" value="1"/>
</dbReference>
<dbReference type="GO" id="GO:0005524">
    <property type="term" value="F:ATP binding"/>
    <property type="evidence" value="ECO:0007669"/>
    <property type="project" value="UniProtKB-UniRule"/>
</dbReference>
<keyword evidence="9" id="KW-0812">Transmembrane</keyword>
<evidence type="ECO:0000256" key="5">
    <source>
        <dbReference type="ARBA" id="ARBA00022777"/>
    </source>
</evidence>
<dbReference type="GO" id="GO:0004674">
    <property type="term" value="F:protein serine/threonine kinase activity"/>
    <property type="evidence" value="ECO:0007669"/>
    <property type="project" value="UniProtKB-KW"/>
</dbReference>
<feature type="compositionally biased region" description="Low complexity" evidence="8">
    <location>
        <begin position="401"/>
        <end position="440"/>
    </location>
</feature>
<keyword evidence="9" id="KW-1133">Transmembrane helix</keyword>
<dbReference type="PANTHER" id="PTHR43289:SF6">
    <property type="entry name" value="SERINE_THREONINE-PROTEIN KINASE NEKL-3"/>
    <property type="match status" value="1"/>
</dbReference>
<evidence type="ECO:0000313" key="12">
    <source>
        <dbReference type="Proteomes" id="UP000598775"/>
    </source>
</evidence>
<comment type="caution">
    <text evidence="11">The sequence shown here is derived from an EMBL/GenBank/DDBJ whole genome shotgun (WGS) entry which is preliminary data.</text>
</comment>
<reference evidence="11 12" key="1">
    <citation type="journal article" date="2014" name="Int. J. Syst. Evol. Microbiol.">
        <title>Complete genome sequence of Corynebacterium casei LMG S-19264T (=DSM 44701T), isolated from a smear-ripened cheese.</title>
        <authorList>
            <consortium name="US DOE Joint Genome Institute (JGI-PGF)"/>
            <person name="Walter F."/>
            <person name="Albersmeier A."/>
            <person name="Kalinowski J."/>
            <person name="Ruckert C."/>
        </authorList>
    </citation>
    <scope>NUCLEOTIDE SEQUENCE [LARGE SCALE GENOMIC DNA]</scope>
    <source>
        <strain evidence="11 12">CGMCC 1.12976</strain>
    </source>
</reference>
<dbReference type="EC" id="2.7.11.1" evidence="1"/>
<dbReference type="RefSeq" id="WP_188676184.1">
    <property type="nucleotide sequence ID" value="NZ_BMGP01000002.1"/>
</dbReference>
<dbReference type="AlphaFoldDB" id="A0A917EYI1"/>
<evidence type="ECO:0000256" key="6">
    <source>
        <dbReference type="ARBA" id="ARBA00022840"/>
    </source>
</evidence>
<dbReference type="SUPFAM" id="SSF56112">
    <property type="entry name" value="Protein kinase-like (PK-like)"/>
    <property type="match status" value="1"/>
</dbReference>
<keyword evidence="6 7" id="KW-0067">ATP-binding</keyword>
<proteinExistence type="predicted"/>
<gene>
    <name evidence="11" type="ORF">GCM10011399_15600</name>
</gene>
<keyword evidence="2 11" id="KW-0723">Serine/threonine-protein kinase</keyword>
<evidence type="ECO:0000256" key="2">
    <source>
        <dbReference type="ARBA" id="ARBA00022527"/>
    </source>
</evidence>
<dbReference type="EMBL" id="BMGP01000002">
    <property type="protein sequence ID" value="GGF22851.1"/>
    <property type="molecule type" value="Genomic_DNA"/>
</dbReference>
<evidence type="ECO:0000256" key="9">
    <source>
        <dbReference type="SAM" id="Phobius"/>
    </source>
</evidence>
<dbReference type="PROSITE" id="PS50011">
    <property type="entry name" value="PROTEIN_KINASE_DOM"/>
    <property type="match status" value="1"/>
</dbReference>
<dbReference type="InterPro" id="IPR017441">
    <property type="entry name" value="Protein_kinase_ATP_BS"/>
</dbReference>
<protein>
    <recommendedName>
        <fullName evidence="1">non-specific serine/threonine protein kinase</fullName>
        <ecNumber evidence="1">2.7.11.1</ecNumber>
    </recommendedName>
</protein>
<keyword evidence="9" id="KW-0472">Membrane</keyword>
<evidence type="ECO:0000256" key="8">
    <source>
        <dbReference type="SAM" id="MobiDB-lite"/>
    </source>
</evidence>
<keyword evidence="5 11" id="KW-0418">Kinase</keyword>
<dbReference type="PROSITE" id="PS00107">
    <property type="entry name" value="PROTEIN_KINASE_ATP"/>
    <property type="match status" value="1"/>
</dbReference>
<dbReference type="InterPro" id="IPR008271">
    <property type="entry name" value="Ser/Thr_kinase_AS"/>
</dbReference>
<dbReference type="Pfam" id="PF00069">
    <property type="entry name" value="Pkinase"/>
    <property type="match status" value="1"/>
</dbReference>
<organism evidence="11 12">
    <name type="scientific">Subtercola lobariae</name>
    <dbReference type="NCBI Taxonomy" id="1588641"/>
    <lineage>
        <taxon>Bacteria</taxon>
        <taxon>Bacillati</taxon>
        <taxon>Actinomycetota</taxon>
        <taxon>Actinomycetes</taxon>
        <taxon>Micrococcales</taxon>
        <taxon>Microbacteriaceae</taxon>
        <taxon>Subtercola</taxon>
    </lineage>
</organism>
<feature type="binding site" evidence="7">
    <location>
        <position position="46"/>
    </location>
    <ligand>
        <name>ATP</name>
        <dbReference type="ChEBI" id="CHEBI:30616"/>
    </ligand>
</feature>
<keyword evidence="12" id="KW-1185">Reference proteome</keyword>
<dbReference type="CDD" id="cd14014">
    <property type="entry name" value="STKc_PknB_like"/>
    <property type="match status" value="1"/>
</dbReference>
<dbReference type="InterPro" id="IPR011009">
    <property type="entry name" value="Kinase-like_dom_sf"/>
</dbReference>
<keyword evidence="4 7" id="KW-0547">Nucleotide-binding</keyword>
<dbReference type="Proteomes" id="UP000598775">
    <property type="component" value="Unassembled WGS sequence"/>
</dbReference>
<evidence type="ECO:0000256" key="7">
    <source>
        <dbReference type="PROSITE-ProRule" id="PRU10141"/>
    </source>
</evidence>
<name>A0A917EYI1_9MICO</name>
<feature type="compositionally biased region" description="Gly residues" evidence="8">
    <location>
        <begin position="441"/>
        <end position="470"/>
    </location>
</feature>
<evidence type="ECO:0000256" key="3">
    <source>
        <dbReference type="ARBA" id="ARBA00022679"/>
    </source>
</evidence>
<evidence type="ECO:0000256" key="4">
    <source>
        <dbReference type="ARBA" id="ARBA00022741"/>
    </source>
</evidence>
<dbReference type="Gene3D" id="3.30.200.20">
    <property type="entry name" value="Phosphorylase Kinase, domain 1"/>
    <property type="match status" value="1"/>
</dbReference>
<evidence type="ECO:0000259" key="10">
    <source>
        <dbReference type="PROSITE" id="PS50011"/>
    </source>
</evidence>
<feature type="compositionally biased region" description="Polar residues" evidence="8">
    <location>
        <begin position="372"/>
        <end position="400"/>
    </location>
</feature>
<dbReference type="InterPro" id="IPR000719">
    <property type="entry name" value="Prot_kinase_dom"/>
</dbReference>
<evidence type="ECO:0000256" key="1">
    <source>
        <dbReference type="ARBA" id="ARBA00012513"/>
    </source>
</evidence>
<sequence>MAPDNSGVVGQSLAHRYTVTARIGSGGMSTVYEALDTQLGRRVAIKIFNPGEARDDDRRRGEVDVLARLNHPNLVTMYDAHLTSGDTATPSFVVMELVNGPDLRSTLDHGPLRGSIAAQVAADIAQALAAMHAQGIVHRDLKPANILLAPTGLPSPRYRAKLTDFGIAHLVGTDRMTTVGTIIGTASYLSPEQAEGAPPGPAADVYALGLVILESLTGHREYPGTVVEALSARASRDPVVSDELPIRWASLITHMTARSPESRPSALEVAERSREITADLAAWDGSPVSPDTGEATAAMLTPTRRLPLAEQTLTDETLTDEAPTTQTVIAETVIDRHPRRGLRPALLICTAIVVLAGAVWAGVALLPGQLMSDSTRPAPVVTTSSDSSSAPIDQGTTTQVEPVATSEPTAEPTTSTPSSVQPTATTAPSSAAPSPTDSGNGNNGSGNGKGNGNGNGNGNGKGNGNGNGKG</sequence>
<feature type="region of interest" description="Disordered" evidence="8">
    <location>
        <begin position="372"/>
        <end position="470"/>
    </location>
</feature>
<evidence type="ECO:0000313" key="11">
    <source>
        <dbReference type="EMBL" id="GGF22851.1"/>
    </source>
</evidence>
<dbReference type="PANTHER" id="PTHR43289">
    <property type="entry name" value="MITOGEN-ACTIVATED PROTEIN KINASE KINASE KINASE 20-RELATED"/>
    <property type="match status" value="1"/>
</dbReference>
<keyword evidence="3" id="KW-0808">Transferase</keyword>
<feature type="domain" description="Protein kinase" evidence="10">
    <location>
        <begin position="17"/>
        <end position="277"/>
    </location>
</feature>
<dbReference type="Gene3D" id="1.10.510.10">
    <property type="entry name" value="Transferase(Phosphotransferase) domain 1"/>
    <property type="match status" value="1"/>
</dbReference>
<feature type="transmembrane region" description="Helical" evidence="9">
    <location>
        <begin position="345"/>
        <end position="366"/>
    </location>
</feature>